<dbReference type="HAMAP" id="MF_02071">
    <property type="entry name" value="RlpA"/>
    <property type="match status" value="1"/>
</dbReference>
<dbReference type="Gene3D" id="3.30.70.1070">
    <property type="entry name" value="Sporulation related repeat"/>
    <property type="match status" value="1"/>
</dbReference>
<dbReference type="InterPro" id="IPR034718">
    <property type="entry name" value="RlpA"/>
</dbReference>
<keyword evidence="4" id="KW-1003">Cell membrane</keyword>
<gene>
    <name evidence="4" type="primary">rlpA</name>
    <name evidence="7" type="ORF">ACFSAG_05150</name>
</gene>
<comment type="similarity">
    <text evidence="4 5">Belongs to the RlpA family.</text>
</comment>
<evidence type="ECO:0000313" key="7">
    <source>
        <dbReference type="EMBL" id="MFD1766226.1"/>
    </source>
</evidence>
<dbReference type="CDD" id="cd22268">
    <property type="entry name" value="DPBB_RlpA-like"/>
    <property type="match status" value="1"/>
</dbReference>
<dbReference type="InterPro" id="IPR007730">
    <property type="entry name" value="SPOR-like_dom"/>
</dbReference>
<evidence type="ECO:0000259" key="6">
    <source>
        <dbReference type="PROSITE" id="PS51724"/>
    </source>
</evidence>
<comment type="subcellular location">
    <subcellularLocation>
        <location evidence="4">Cell membrane</location>
        <topology evidence="4">Lipid-anchor</topology>
    </subcellularLocation>
</comment>
<dbReference type="NCBIfam" id="TIGR00413">
    <property type="entry name" value="rlpA"/>
    <property type="match status" value="1"/>
</dbReference>
<dbReference type="EC" id="4.2.2.-" evidence="4"/>
<dbReference type="InterPro" id="IPR036680">
    <property type="entry name" value="SPOR-like_sf"/>
</dbReference>
<dbReference type="Proteomes" id="UP001597215">
    <property type="component" value="Unassembled WGS sequence"/>
</dbReference>
<dbReference type="RefSeq" id="WP_381512082.1">
    <property type="nucleotide sequence ID" value="NZ_JBHUEL010000004.1"/>
</dbReference>
<keyword evidence="4" id="KW-0564">Palmitate</keyword>
<evidence type="ECO:0000256" key="3">
    <source>
        <dbReference type="ARBA" id="ARBA00023316"/>
    </source>
</evidence>
<comment type="function">
    <text evidence="4">Lytic transglycosylase with a strong preference for naked glycan strands that lack stem peptides.</text>
</comment>
<protein>
    <recommendedName>
        <fullName evidence="4">Endolytic peptidoglycan transglycosylase RlpA</fullName>
        <ecNumber evidence="4">4.2.2.-</ecNumber>
    </recommendedName>
</protein>
<name>A0ABW4MDK0_9SPHN</name>
<comment type="caution">
    <text evidence="7">The sequence shown here is derived from an EMBL/GenBank/DDBJ whole genome shotgun (WGS) entry which is preliminary data.</text>
</comment>
<dbReference type="PROSITE" id="PS51257">
    <property type="entry name" value="PROKAR_LIPOPROTEIN"/>
    <property type="match status" value="1"/>
</dbReference>
<evidence type="ECO:0000256" key="1">
    <source>
        <dbReference type="ARBA" id="ARBA00022729"/>
    </source>
</evidence>
<dbReference type="Pfam" id="PF03330">
    <property type="entry name" value="DPBB_1"/>
    <property type="match status" value="1"/>
</dbReference>
<keyword evidence="4" id="KW-0472">Membrane</keyword>
<accession>A0ABW4MDK0</accession>
<dbReference type="SUPFAM" id="SSF110997">
    <property type="entry name" value="Sporulation related repeat"/>
    <property type="match status" value="1"/>
</dbReference>
<dbReference type="PROSITE" id="PS51724">
    <property type="entry name" value="SPOR"/>
    <property type="match status" value="1"/>
</dbReference>
<reference evidence="8" key="1">
    <citation type="journal article" date="2019" name="Int. J. Syst. Evol. Microbiol.">
        <title>The Global Catalogue of Microorganisms (GCM) 10K type strain sequencing project: providing services to taxonomists for standard genome sequencing and annotation.</title>
        <authorList>
            <consortium name="The Broad Institute Genomics Platform"/>
            <consortium name="The Broad Institute Genome Sequencing Center for Infectious Disease"/>
            <person name="Wu L."/>
            <person name="Ma J."/>
        </authorList>
    </citation>
    <scope>NUCLEOTIDE SEQUENCE [LARGE SCALE GENOMIC DNA]</scope>
    <source>
        <strain evidence="8">CGMCC 1.12449</strain>
    </source>
</reference>
<organism evidence="7 8">
    <name type="scientific">Sphingorhabdus buctiana</name>
    <dbReference type="NCBI Taxonomy" id="1508805"/>
    <lineage>
        <taxon>Bacteria</taxon>
        <taxon>Pseudomonadati</taxon>
        <taxon>Pseudomonadota</taxon>
        <taxon>Alphaproteobacteria</taxon>
        <taxon>Sphingomonadales</taxon>
        <taxon>Sphingomonadaceae</taxon>
        <taxon>Sphingorhabdus</taxon>
    </lineage>
</organism>
<dbReference type="Pfam" id="PF05036">
    <property type="entry name" value="SPOR"/>
    <property type="match status" value="1"/>
</dbReference>
<dbReference type="PANTHER" id="PTHR34183:SF1">
    <property type="entry name" value="ENDOLYTIC PEPTIDOGLYCAN TRANSGLYCOSYLASE RLPA"/>
    <property type="match status" value="1"/>
</dbReference>
<evidence type="ECO:0000313" key="8">
    <source>
        <dbReference type="Proteomes" id="UP001597215"/>
    </source>
</evidence>
<dbReference type="SUPFAM" id="SSF50685">
    <property type="entry name" value="Barwin-like endoglucanases"/>
    <property type="match status" value="1"/>
</dbReference>
<evidence type="ECO:0000256" key="4">
    <source>
        <dbReference type="HAMAP-Rule" id="MF_02071"/>
    </source>
</evidence>
<dbReference type="InterPro" id="IPR012997">
    <property type="entry name" value="RplA"/>
</dbReference>
<feature type="domain" description="SPOR" evidence="6">
    <location>
        <begin position="236"/>
        <end position="308"/>
    </location>
</feature>
<keyword evidence="4" id="KW-0449">Lipoprotein</keyword>
<dbReference type="InterPro" id="IPR036908">
    <property type="entry name" value="RlpA-like_sf"/>
</dbReference>
<dbReference type="Gene3D" id="2.40.40.10">
    <property type="entry name" value="RlpA-like domain"/>
    <property type="match status" value="1"/>
</dbReference>
<proteinExistence type="inferred from homology"/>
<evidence type="ECO:0000256" key="5">
    <source>
        <dbReference type="RuleBase" id="RU003495"/>
    </source>
</evidence>
<dbReference type="EMBL" id="JBHUEL010000004">
    <property type="protein sequence ID" value="MFD1766226.1"/>
    <property type="molecule type" value="Genomic_DNA"/>
</dbReference>
<keyword evidence="3 4" id="KW-0961">Cell wall biogenesis/degradation</keyword>
<keyword evidence="1" id="KW-0732">Signal</keyword>
<keyword evidence="8" id="KW-1185">Reference proteome</keyword>
<dbReference type="InterPro" id="IPR009009">
    <property type="entry name" value="RlpA-like_DPBB"/>
</dbReference>
<keyword evidence="2 4" id="KW-0456">Lyase</keyword>
<dbReference type="PANTHER" id="PTHR34183">
    <property type="entry name" value="ENDOLYTIC PEPTIDOGLYCAN TRANSGLYCOSYLASE RLPA"/>
    <property type="match status" value="1"/>
</dbReference>
<sequence>MRFETRLSASMIALLTLASCSTPDQTSVTSVSSASSERVMDYPLTIGDPFTIGSVKYTPADTALYDEVGLAGWYPGNGGNTKTANGEEFSPSAITGAHKTLSLPSYVEVTALDTGRTILVRINDRGPMTNERLIDLSEGAARQLGIADGNASPVRVRRVNPPENERSALRSGMAASGRMDTPESLLKILREKLAKQTPPVLASVPASKAASAKTKTVKAATPVAAKAADKKATVQPVSKAGYVVQVAAFASRGNADALAKKLSAHVAPAADGKLFRVRFGPYGDEKEAQSALSEAHKRGYPQARLLRDQL</sequence>
<evidence type="ECO:0000256" key="2">
    <source>
        <dbReference type="ARBA" id="ARBA00023239"/>
    </source>
</evidence>